<protein>
    <submittedName>
        <fullName evidence="1">Gliding motility-associated C-terminal domain-containing protein</fullName>
    </submittedName>
</protein>
<accession>A0A939K3E3</accession>
<reference evidence="1" key="1">
    <citation type="submission" date="2021-03" db="EMBL/GenBank/DDBJ databases">
        <title>Fibrella sp. HMF5335 genome sequencing and assembly.</title>
        <authorList>
            <person name="Kang H."/>
            <person name="Kim H."/>
            <person name="Bae S."/>
            <person name="Joh K."/>
        </authorList>
    </citation>
    <scope>NUCLEOTIDE SEQUENCE</scope>
    <source>
        <strain evidence="1">HMF5335</strain>
    </source>
</reference>
<gene>
    <name evidence="1" type="ORF">J2I47_03255</name>
</gene>
<dbReference type="RefSeq" id="WP_207363103.1">
    <property type="nucleotide sequence ID" value="NZ_JAFMYV010000001.1"/>
</dbReference>
<dbReference type="NCBIfam" id="TIGR04131">
    <property type="entry name" value="Bac_Flav_CTERM"/>
    <property type="match status" value="1"/>
</dbReference>
<evidence type="ECO:0000313" key="2">
    <source>
        <dbReference type="Proteomes" id="UP000664034"/>
    </source>
</evidence>
<dbReference type="AlphaFoldDB" id="A0A939K3E3"/>
<sequence>MVTLLPVGRYPAKRNLCARFGLFWPTLGLWLLVCTGAYAQPCPAATAEVLINETFGTAGHVPSLNGRTAYQIATTPCPEAGQYMLVNNLLGQCFGVWHLLHEDHTPNDANGTMLIVNSSNLAGPFYQQSLAGLCSGTTYEFSVWGINLVKTGTCTNPLVPNLTIRIETETGQVLSRVDIGLMSDTNTPVWRRFSATFTTPNADEPVLVKLINQQGKEGCGNDMAIDDIQLLRCTVCPPAPVFVPEAFSPNNDAANDKLAIFVRGAVTLRTRIYDRWGTLVFNGNTAAEQWDGTYQGKPCATGYYAWELAYEVANSPRTTSTYTRTGRVLLVR</sequence>
<proteinExistence type="predicted"/>
<dbReference type="InterPro" id="IPR026341">
    <property type="entry name" value="T9SS_type_B"/>
</dbReference>
<comment type="caution">
    <text evidence="1">The sequence shown here is derived from an EMBL/GenBank/DDBJ whole genome shotgun (WGS) entry which is preliminary data.</text>
</comment>
<dbReference type="Proteomes" id="UP000664034">
    <property type="component" value="Unassembled WGS sequence"/>
</dbReference>
<dbReference type="Gene3D" id="2.60.120.260">
    <property type="entry name" value="Galactose-binding domain-like"/>
    <property type="match status" value="1"/>
</dbReference>
<organism evidence="1 2">
    <name type="scientific">Fibrella rubiginis</name>
    <dbReference type="NCBI Taxonomy" id="2817060"/>
    <lineage>
        <taxon>Bacteria</taxon>
        <taxon>Pseudomonadati</taxon>
        <taxon>Bacteroidota</taxon>
        <taxon>Cytophagia</taxon>
        <taxon>Cytophagales</taxon>
        <taxon>Spirosomataceae</taxon>
        <taxon>Fibrella</taxon>
    </lineage>
</organism>
<dbReference type="EMBL" id="JAFMYV010000001">
    <property type="protein sequence ID" value="MBO0935558.1"/>
    <property type="molecule type" value="Genomic_DNA"/>
</dbReference>
<evidence type="ECO:0000313" key="1">
    <source>
        <dbReference type="EMBL" id="MBO0935558.1"/>
    </source>
</evidence>
<dbReference type="Pfam" id="PF13585">
    <property type="entry name" value="CHU_C"/>
    <property type="match status" value="1"/>
</dbReference>
<name>A0A939K3E3_9BACT</name>
<keyword evidence="2" id="KW-1185">Reference proteome</keyword>